<comment type="similarity">
    <text evidence="1">Belongs to the BORA family.</text>
</comment>
<gene>
    <name evidence="6" type="ORF">CALMAC_LOCUS2392</name>
</gene>
<keyword evidence="7" id="KW-1185">Reference proteome</keyword>
<evidence type="ECO:0000313" key="6">
    <source>
        <dbReference type="EMBL" id="VEN37005.1"/>
    </source>
</evidence>
<evidence type="ECO:0000256" key="1">
    <source>
        <dbReference type="ARBA" id="ARBA00010963"/>
    </source>
</evidence>
<sequence>MDFKYINDRNVTPNGKNKGIFSSTLNGGGENSPFSLLPSYSTPPTRNSSIFNPFEQQLIHRLHLPVFSPSVFAKVSTPNKSQEKFKWTIEDISSLKPADIDDTVSQHVMEEDPQVESLIQQRIEAFFSSEHVIVPSPDTESAAHPERLLEVIDVNTTPKRSASTSREDYSPSPIKTATMMDDEMSDIEGQDHLTLSHSELHQRLFDFQEFEQNSRTDMISPAQNSSPAISTGMSPIQFSPLSDLMAEEFVGGGNARFECPISPIALEPSLNISSPARRRGSRSACRLDFTQVSMECCEEAEEPVAVVPDVDDAHFTTQPTLDPETDFIHLES</sequence>
<dbReference type="GO" id="GO:0005737">
    <property type="term" value="C:cytoplasm"/>
    <property type="evidence" value="ECO:0007669"/>
    <property type="project" value="TreeGrafter"/>
</dbReference>
<accession>A0A653BNW7</accession>
<name>A0A653BNW7_CALMS</name>
<keyword evidence="5" id="KW-0131">Cell cycle</keyword>
<dbReference type="PANTHER" id="PTHR14728">
    <property type="entry name" value="PROTEIN AURORA BOREALIS"/>
    <property type="match status" value="1"/>
</dbReference>
<dbReference type="AlphaFoldDB" id="A0A653BNW7"/>
<dbReference type="GO" id="GO:0051301">
    <property type="term" value="P:cell division"/>
    <property type="evidence" value="ECO:0007669"/>
    <property type="project" value="UniProtKB-KW"/>
</dbReference>
<keyword evidence="4" id="KW-0498">Mitosis</keyword>
<dbReference type="Proteomes" id="UP000410492">
    <property type="component" value="Unassembled WGS sequence"/>
</dbReference>
<dbReference type="InterPro" id="IPR023252">
    <property type="entry name" value="Aurora_borealis_protein"/>
</dbReference>
<evidence type="ECO:0000256" key="3">
    <source>
        <dbReference type="ARBA" id="ARBA00022618"/>
    </source>
</evidence>
<evidence type="ECO:0000256" key="4">
    <source>
        <dbReference type="ARBA" id="ARBA00022776"/>
    </source>
</evidence>
<dbReference type="PRINTS" id="PR02038">
    <property type="entry name" value="AURORABORA"/>
</dbReference>
<reference evidence="6 7" key="1">
    <citation type="submission" date="2019-01" db="EMBL/GenBank/DDBJ databases">
        <authorList>
            <person name="Sayadi A."/>
        </authorList>
    </citation>
    <scope>NUCLEOTIDE SEQUENCE [LARGE SCALE GENOMIC DNA]</scope>
</reference>
<evidence type="ECO:0000256" key="2">
    <source>
        <dbReference type="ARBA" id="ARBA00020055"/>
    </source>
</evidence>
<keyword evidence="3" id="KW-0132">Cell division</keyword>
<dbReference type="Pfam" id="PF15280">
    <property type="entry name" value="BORA_N"/>
    <property type="match status" value="1"/>
</dbReference>
<proteinExistence type="inferred from homology"/>
<dbReference type="OrthoDB" id="10020858at2759"/>
<dbReference type="GO" id="GO:0007088">
    <property type="term" value="P:regulation of mitotic nuclear division"/>
    <property type="evidence" value="ECO:0007669"/>
    <property type="project" value="TreeGrafter"/>
</dbReference>
<dbReference type="GO" id="GO:0019901">
    <property type="term" value="F:protein kinase binding"/>
    <property type="evidence" value="ECO:0007669"/>
    <property type="project" value="TreeGrafter"/>
</dbReference>
<evidence type="ECO:0000313" key="7">
    <source>
        <dbReference type="Proteomes" id="UP000410492"/>
    </source>
</evidence>
<protein>
    <recommendedName>
        <fullName evidence="2">Protein aurora borealis</fullName>
    </recommendedName>
</protein>
<evidence type="ECO:0000256" key="5">
    <source>
        <dbReference type="ARBA" id="ARBA00023306"/>
    </source>
</evidence>
<dbReference type="GO" id="GO:0060236">
    <property type="term" value="P:regulation of mitotic spindle organization"/>
    <property type="evidence" value="ECO:0007669"/>
    <property type="project" value="TreeGrafter"/>
</dbReference>
<dbReference type="EMBL" id="CAACVG010002866">
    <property type="protein sequence ID" value="VEN37005.1"/>
    <property type="molecule type" value="Genomic_DNA"/>
</dbReference>
<organism evidence="6 7">
    <name type="scientific">Callosobruchus maculatus</name>
    <name type="common">Southern cowpea weevil</name>
    <name type="synonym">Pulse bruchid</name>
    <dbReference type="NCBI Taxonomy" id="64391"/>
    <lineage>
        <taxon>Eukaryota</taxon>
        <taxon>Metazoa</taxon>
        <taxon>Ecdysozoa</taxon>
        <taxon>Arthropoda</taxon>
        <taxon>Hexapoda</taxon>
        <taxon>Insecta</taxon>
        <taxon>Pterygota</taxon>
        <taxon>Neoptera</taxon>
        <taxon>Endopterygota</taxon>
        <taxon>Coleoptera</taxon>
        <taxon>Polyphaga</taxon>
        <taxon>Cucujiformia</taxon>
        <taxon>Chrysomeloidea</taxon>
        <taxon>Chrysomelidae</taxon>
        <taxon>Bruchinae</taxon>
        <taxon>Bruchini</taxon>
        <taxon>Callosobruchus</taxon>
    </lineage>
</organism>
<dbReference type="GO" id="GO:0005634">
    <property type="term" value="C:nucleus"/>
    <property type="evidence" value="ECO:0007669"/>
    <property type="project" value="TreeGrafter"/>
</dbReference>
<dbReference type="PANTHER" id="PTHR14728:SF2">
    <property type="entry name" value="PROTEIN AURORA BOREALIS"/>
    <property type="match status" value="1"/>
</dbReference>